<dbReference type="Ensembl" id="ENSDNVT00000028460.1">
    <property type="protein sequence ID" value="ENSDNVP00000023578.1"/>
    <property type="gene ID" value="ENSDNVG00000016382.1"/>
</dbReference>
<protein>
    <recommendedName>
        <fullName evidence="11">DnaJ homolog subfamily C member 30, mitochondrial</fullName>
    </recommendedName>
</protein>
<keyword evidence="4" id="KW-0809">Transit peptide</keyword>
<evidence type="ECO:0000256" key="12">
    <source>
        <dbReference type="SAM" id="MobiDB-lite"/>
    </source>
</evidence>
<evidence type="ECO:0000256" key="4">
    <source>
        <dbReference type="ARBA" id="ARBA00022946"/>
    </source>
</evidence>
<dbReference type="SUPFAM" id="SSF46565">
    <property type="entry name" value="Chaperone J-domain"/>
    <property type="match status" value="1"/>
</dbReference>
<dbReference type="Gene3D" id="1.10.287.110">
    <property type="entry name" value="DnaJ domain"/>
    <property type="match status" value="1"/>
</dbReference>
<dbReference type="PROSITE" id="PS50076">
    <property type="entry name" value="DNAJ_2"/>
    <property type="match status" value="1"/>
</dbReference>
<evidence type="ECO:0000256" key="3">
    <source>
        <dbReference type="ARBA" id="ARBA00022792"/>
    </source>
</evidence>
<dbReference type="AlphaFoldDB" id="A0A8C4KL84"/>
<keyword evidence="7" id="KW-0472">Membrane</keyword>
<dbReference type="InterPro" id="IPR036869">
    <property type="entry name" value="J_dom_sf"/>
</dbReference>
<evidence type="ECO:0000256" key="1">
    <source>
        <dbReference type="ARBA" id="ARBA00004434"/>
    </source>
</evidence>
<proteinExistence type="predicted"/>
<reference evidence="14" key="2">
    <citation type="submission" date="2025-09" db="UniProtKB">
        <authorList>
            <consortium name="Ensembl"/>
        </authorList>
    </citation>
    <scope>IDENTIFICATION</scope>
</reference>
<evidence type="ECO:0000256" key="7">
    <source>
        <dbReference type="ARBA" id="ARBA00023136"/>
    </source>
</evidence>
<dbReference type="PANTHER" id="PTHR44873">
    <property type="entry name" value="DNAJ HOMOLOG SUBFAMILY C MEMBER 30, MITOCHONDRIAL"/>
    <property type="match status" value="1"/>
</dbReference>
<name>A0A8C4KL84_DRONO</name>
<evidence type="ECO:0000313" key="15">
    <source>
        <dbReference type="Proteomes" id="UP000694423"/>
    </source>
</evidence>
<dbReference type="InterPro" id="IPR053025">
    <property type="entry name" value="Mito_ATP_Synthase-Asso"/>
</dbReference>
<evidence type="ECO:0000256" key="2">
    <source>
        <dbReference type="ARBA" id="ARBA00022692"/>
    </source>
</evidence>
<dbReference type="SMART" id="SM00271">
    <property type="entry name" value="DnaJ"/>
    <property type="match status" value="1"/>
</dbReference>
<keyword evidence="2" id="KW-0812">Transmembrane</keyword>
<feature type="compositionally biased region" description="Low complexity" evidence="12">
    <location>
        <begin position="118"/>
        <end position="136"/>
    </location>
</feature>
<accession>A0A8C4KL84</accession>
<evidence type="ECO:0000256" key="5">
    <source>
        <dbReference type="ARBA" id="ARBA00022989"/>
    </source>
</evidence>
<dbReference type="PRINTS" id="PR00625">
    <property type="entry name" value="JDOMAIN"/>
</dbReference>
<organism evidence="14 15">
    <name type="scientific">Dromaius novaehollandiae</name>
    <name type="common">Emu</name>
    <dbReference type="NCBI Taxonomy" id="8790"/>
    <lineage>
        <taxon>Eukaryota</taxon>
        <taxon>Metazoa</taxon>
        <taxon>Chordata</taxon>
        <taxon>Craniata</taxon>
        <taxon>Vertebrata</taxon>
        <taxon>Euteleostomi</taxon>
        <taxon>Archelosauria</taxon>
        <taxon>Archosauria</taxon>
        <taxon>Dinosauria</taxon>
        <taxon>Saurischia</taxon>
        <taxon>Theropoda</taxon>
        <taxon>Coelurosauria</taxon>
        <taxon>Aves</taxon>
        <taxon>Palaeognathae</taxon>
        <taxon>Casuariiformes</taxon>
        <taxon>Dromaiidae</taxon>
        <taxon>Dromaius</taxon>
    </lineage>
</organism>
<keyword evidence="6" id="KW-0496">Mitochondrion</keyword>
<dbReference type="Proteomes" id="UP000694423">
    <property type="component" value="Unplaced"/>
</dbReference>
<keyword evidence="3" id="KW-0999">Mitochondrion inner membrane</keyword>
<feature type="domain" description="J" evidence="13">
    <location>
        <begin position="36"/>
        <end position="101"/>
    </location>
</feature>
<evidence type="ECO:0000256" key="10">
    <source>
        <dbReference type="ARBA" id="ARBA00065070"/>
    </source>
</evidence>
<evidence type="ECO:0000256" key="11">
    <source>
        <dbReference type="ARBA" id="ARBA00070112"/>
    </source>
</evidence>
<comment type="function">
    <text evidence="9">Mitochondrial protein enriched in neurons that acts as a regulator of mitochondrial respiration. Associates with the ATP synthase complex and facilitates ATP synthesis. May be a chaperone protein involved in the turnover of the subunits of mitochondrial complex I N-module. It facilitates the degradation of N-module subunits damaged by oxidative stress, and contributes to complex I functional efficiency.</text>
</comment>
<feature type="region of interest" description="Disordered" evidence="12">
    <location>
        <begin position="112"/>
        <end position="136"/>
    </location>
</feature>
<comment type="subcellular location">
    <subcellularLocation>
        <location evidence="1">Mitochondrion inner membrane</location>
        <topology evidence="1">Single-pass membrane protein</topology>
    </subcellularLocation>
</comment>
<evidence type="ECO:0000256" key="6">
    <source>
        <dbReference type="ARBA" id="ARBA00023128"/>
    </source>
</evidence>
<sequence length="186" mass="20710">SAKPSLYAAPTLLPWERTYSSYQGPEKQNQHHLEQTELMLLGVPATATQAQIKTAYYEQSFRYHPDRNAGSAEAAQRFAAISEAYLVLGSAALRRKYDRGLLSREDLRGAAKARCRRPSTSTPSTARTTGSSWSGSRRCGPAASSCANAARRPQPAELCTRRSYTGLNGLEWYISGYRMNIYLFKY</sequence>
<comment type="subunit">
    <text evidence="10">Associates with the ATP synthase complex. Interacts with MT-ATP6; interaction is direct. Interacts with ATP5MC2; interaction is direct.</text>
</comment>
<dbReference type="PANTHER" id="PTHR44873:SF1">
    <property type="entry name" value="DNAJ HOMOLOG SUBFAMILY C MEMBER 30, MITOCHONDRIAL"/>
    <property type="match status" value="1"/>
</dbReference>
<dbReference type="FunFam" id="1.10.287.110:FF:000060">
    <property type="entry name" value="DnaJ (Hsp40) homolog, subfamily C, member 30"/>
    <property type="match status" value="1"/>
</dbReference>
<dbReference type="CDD" id="cd06257">
    <property type="entry name" value="DnaJ"/>
    <property type="match status" value="1"/>
</dbReference>
<dbReference type="GO" id="GO:0005743">
    <property type="term" value="C:mitochondrial inner membrane"/>
    <property type="evidence" value="ECO:0007669"/>
    <property type="project" value="UniProtKB-SubCell"/>
</dbReference>
<keyword evidence="15" id="KW-1185">Reference proteome</keyword>
<reference evidence="14" key="1">
    <citation type="submission" date="2025-08" db="UniProtKB">
        <authorList>
            <consortium name="Ensembl"/>
        </authorList>
    </citation>
    <scope>IDENTIFICATION</scope>
</reference>
<keyword evidence="8" id="KW-0143">Chaperone</keyword>
<evidence type="ECO:0000313" key="14">
    <source>
        <dbReference type="Ensembl" id="ENSDNVP00000023578.1"/>
    </source>
</evidence>
<keyword evidence="5" id="KW-1133">Transmembrane helix</keyword>
<dbReference type="Pfam" id="PF00226">
    <property type="entry name" value="DnaJ"/>
    <property type="match status" value="1"/>
</dbReference>
<evidence type="ECO:0000259" key="13">
    <source>
        <dbReference type="PROSITE" id="PS50076"/>
    </source>
</evidence>
<evidence type="ECO:0000256" key="8">
    <source>
        <dbReference type="ARBA" id="ARBA00023186"/>
    </source>
</evidence>
<evidence type="ECO:0000256" key="9">
    <source>
        <dbReference type="ARBA" id="ARBA00058822"/>
    </source>
</evidence>
<dbReference type="InterPro" id="IPR001623">
    <property type="entry name" value="DnaJ_domain"/>
</dbReference>